<dbReference type="InterPro" id="IPR052028">
    <property type="entry name" value="HipA_Ser/Thr_kinase"/>
</dbReference>
<evidence type="ECO:0000259" key="4">
    <source>
        <dbReference type="Pfam" id="PF07804"/>
    </source>
</evidence>
<evidence type="ECO:0000313" key="7">
    <source>
        <dbReference type="Proteomes" id="UP000199025"/>
    </source>
</evidence>
<dbReference type="InterPro" id="IPR017508">
    <property type="entry name" value="HipA_N1"/>
</dbReference>
<dbReference type="GO" id="GO:0005829">
    <property type="term" value="C:cytosol"/>
    <property type="evidence" value="ECO:0007669"/>
    <property type="project" value="TreeGrafter"/>
</dbReference>
<dbReference type="OrthoDB" id="3182374at2"/>
<dbReference type="InterPro" id="IPR012893">
    <property type="entry name" value="HipA-like_C"/>
</dbReference>
<keyword evidence="3 6" id="KW-0418">Kinase</keyword>
<proteinExistence type="inferred from homology"/>
<dbReference type="PANTHER" id="PTHR37419:SF1">
    <property type="entry name" value="SERINE_THREONINE-PROTEIN KINASE TOXIN HIPA"/>
    <property type="match status" value="1"/>
</dbReference>
<dbReference type="EMBL" id="FORP01000049">
    <property type="protein sequence ID" value="SFK93892.1"/>
    <property type="molecule type" value="Genomic_DNA"/>
</dbReference>
<dbReference type="AlphaFoldDB" id="A0A1I4DK19"/>
<sequence>MPVPERSFLVLLYGKEIGHLQQRGAYTRFYFSESYLDDPRRPVLGLFFEENPLGQRVRRLRLPSWFSNLLPEERLRRWIAAQRGVPLDREVDLLAEVGHDLPGAVEVRPEGDPEAALAWPGGEGSRPVKSGLSSFEMGATSVRFSLAGVTMKFSMVRVGERLTLPAVDERGDWIVKLPDASFASVPLNEHAMMSLAKDVGLDVPDVELRHRDELPKLPDHLWPNGEEWAYSVSRFDRGEERAPIHIEDLAQVRGFYPEQKYDSNFETVAALVYRRFDVKSLQEFARRLAFNIIIGNSDAHLKNWSLIYKDRRRPTLAPAYDLVSTAPYGFRGLGMPLQGEVDPAMLTVRNFADLDLLLGADAALSDVAAETACRVLQAWPRAEELLSGARRISAQILENVRSVTSRLL</sequence>
<keyword evidence="2" id="KW-0808">Transferase</keyword>
<evidence type="ECO:0000256" key="1">
    <source>
        <dbReference type="ARBA" id="ARBA00010164"/>
    </source>
</evidence>
<dbReference type="STRING" id="115433.SAMN05421835_14919"/>
<dbReference type="PANTHER" id="PTHR37419">
    <property type="entry name" value="SERINE/THREONINE-PROTEIN KINASE TOXIN HIPA"/>
    <property type="match status" value="1"/>
</dbReference>
<evidence type="ECO:0000259" key="5">
    <source>
        <dbReference type="Pfam" id="PF13657"/>
    </source>
</evidence>
<protein>
    <submittedName>
        <fullName evidence="6">Serine/threonine-protein kinase HipA</fullName>
    </submittedName>
</protein>
<evidence type="ECO:0000256" key="3">
    <source>
        <dbReference type="ARBA" id="ARBA00022777"/>
    </source>
</evidence>
<feature type="domain" description="HipA N-terminal subdomain 1" evidence="5">
    <location>
        <begin position="10"/>
        <end position="107"/>
    </location>
</feature>
<dbReference type="Proteomes" id="UP000199025">
    <property type="component" value="Unassembled WGS sequence"/>
</dbReference>
<reference evidence="6 7" key="1">
    <citation type="submission" date="2016-10" db="EMBL/GenBank/DDBJ databases">
        <authorList>
            <person name="de Groot N.N."/>
        </authorList>
    </citation>
    <scope>NUCLEOTIDE SEQUENCE [LARGE SCALE GENOMIC DNA]</scope>
    <source>
        <strain evidence="6 7">DSM 44468</strain>
    </source>
</reference>
<evidence type="ECO:0000313" key="6">
    <source>
        <dbReference type="EMBL" id="SFK93892.1"/>
    </source>
</evidence>
<evidence type="ECO:0000256" key="2">
    <source>
        <dbReference type="ARBA" id="ARBA00022679"/>
    </source>
</evidence>
<dbReference type="Pfam" id="PF07804">
    <property type="entry name" value="HipA_C"/>
    <property type="match status" value="1"/>
</dbReference>
<feature type="domain" description="HipA-like C-terminal" evidence="4">
    <location>
        <begin position="144"/>
        <end position="379"/>
    </location>
</feature>
<comment type="similarity">
    <text evidence="1">Belongs to the HipA Ser/Thr kinase family.</text>
</comment>
<name>A0A1I4DK19_9PSEU</name>
<dbReference type="NCBIfam" id="TIGR03071">
    <property type="entry name" value="couple_hipA"/>
    <property type="match status" value="1"/>
</dbReference>
<dbReference type="GO" id="GO:0004674">
    <property type="term" value="F:protein serine/threonine kinase activity"/>
    <property type="evidence" value="ECO:0007669"/>
    <property type="project" value="TreeGrafter"/>
</dbReference>
<keyword evidence="7" id="KW-1185">Reference proteome</keyword>
<gene>
    <name evidence="6" type="ORF">SAMN05421835_14919</name>
</gene>
<accession>A0A1I4DK19</accession>
<dbReference type="Pfam" id="PF13657">
    <property type="entry name" value="Couple_hipA"/>
    <property type="match status" value="1"/>
</dbReference>
<dbReference type="Gene3D" id="1.10.1070.20">
    <property type="match status" value="1"/>
</dbReference>
<organism evidence="6 7">
    <name type="scientific">Amycolatopsis sacchari</name>
    <dbReference type="NCBI Taxonomy" id="115433"/>
    <lineage>
        <taxon>Bacteria</taxon>
        <taxon>Bacillati</taxon>
        <taxon>Actinomycetota</taxon>
        <taxon>Actinomycetes</taxon>
        <taxon>Pseudonocardiales</taxon>
        <taxon>Pseudonocardiaceae</taxon>
        <taxon>Amycolatopsis</taxon>
    </lineage>
</organism>